<keyword evidence="2" id="KW-1185">Reference proteome</keyword>
<dbReference type="EMBL" id="SLUK01000009">
    <property type="protein sequence ID" value="TCL42629.1"/>
    <property type="molecule type" value="Genomic_DNA"/>
</dbReference>
<dbReference type="Proteomes" id="UP000294682">
    <property type="component" value="Unassembled WGS sequence"/>
</dbReference>
<dbReference type="RefSeq" id="WP_165873198.1">
    <property type="nucleotide sequence ID" value="NZ_SLUK01000009.1"/>
</dbReference>
<proteinExistence type="predicted"/>
<evidence type="ECO:0000313" key="2">
    <source>
        <dbReference type="Proteomes" id="UP000294682"/>
    </source>
</evidence>
<evidence type="ECO:0000313" key="1">
    <source>
        <dbReference type="EMBL" id="TCL42629.1"/>
    </source>
</evidence>
<dbReference type="AlphaFoldDB" id="A0A9X8Y7N0"/>
<reference evidence="1 2" key="1">
    <citation type="submission" date="2019-03" db="EMBL/GenBank/DDBJ databases">
        <title>Genomic Encyclopedia of Type Strains, Phase IV (KMG-IV): sequencing the most valuable type-strain genomes for metagenomic binning, comparative biology and taxonomic classification.</title>
        <authorList>
            <person name="Goeker M."/>
        </authorList>
    </citation>
    <scope>NUCLEOTIDE SEQUENCE [LARGE SCALE GENOMIC DNA]</scope>
    <source>
        <strain evidence="1 2">DSM 100433</strain>
    </source>
</reference>
<protein>
    <submittedName>
        <fullName evidence="1">Tail sheath protein</fullName>
    </submittedName>
</protein>
<name>A0A9X8Y7N0_9FIRM</name>
<organism evidence="1 2">
    <name type="scientific">Harryflintia acetispora</name>
    <dbReference type="NCBI Taxonomy" id="1849041"/>
    <lineage>
        <taxon>Bacteria</taxon>
        <taxon>Bacillati</taxon>
        <taxon>Bacillota</taxon>
        <taxon>Clostridia</taxon>
        <taxon>Eubacteriales</taxon>
        <taxon>Oscillospiraceae</taxon>
        <taxon>Harryflintia</taxon>
    </lineage>
</organism>
<sequence>MSFWTKRPGVYSEYTVKSRYAAASSQKFAAAVGVYTGENPEALYEVKSVEELAAALPSQGDAGLYPLCKILLEGGVSKVYCAPVPTGATAEDYKAAFARLEGIENLYAVVCDSGEEAVLQELRGHCVYCSERQKERLGFCGAKESSGAPVLAQSLGCERMVLCAPAARYGEGESAAFTAAAFAAGVLTAESAGYNLNGLVLGGVDALVEAISESALEEMLGLGVCAFESVGGQVQCVKALTTRSMSGGAADYSLAALNTMLIIDEVMAALRTAMKQRLRGARNNALTRGAIASQATIELAAKQDEGLIDDFDVPLVSEQPDEPGVLLLEVGFHVAGVISQIRIVAQITV</sequence>
<comment type="caution">
    <text evidence="1">The sequence shown here is derived from an EMBL/GenBank/DDBJ whole genome shotgun (WGS) entry which is preliminary data.</text>
</comment>
<accession>A0A9X8Y7N0</accession>
<gene>
    <name evidence="1" type="ORF">EDD78_109100</name>
</gene>